<feature type="transmembrane region" description="Helical" evidence="7">
    <location>
        <begin position="234"/>
        <end position="256"/>
    </location>
</feature>
<dbReference type="FunFam" id="1.20.1250.20:FF:000057">
    <property type="entry name" value="MFS general substrate transporter"/>
    <property type="match status" value="1"/>
</dbReference>
<keyword evidence="5 7" id="KW-0472">Membrane</keyword>
<dbReference type="AlphaFoldDB" id="A0A139A7T8"/>
<dbReference type="Pfam" id="PF07690">
    <property type="entry name" value="MFS_1"/>
    <property type="match status" value="1"/>
</dbReference>
<accession>A0A139A7T8</accession>
<evidence type="ECO:0000256" key="7">
    <source>
        <dbReference type="SAM" id="Phobius"/>
    </source>
</evidence>
<gene>
    <name evidence="9" type="ORF">M427DRAFT_59167</name>
</gene>
<sequence>MQGVRRNYSASSDASLSTGYSHVEPQRQQYSSPSYYNGDVKFGDAALVLPDWTPSEETNVMRKVDLALIPWLTVCYTALNVDRNNISAAVIVNAETPTRTMAYQLGLDGNKFNWALSAFFFGYVLLEIPSNLLVTRFNPSRWIARIMTSWGILAACLGAVQNFSGLLVVRALVGCMEAGFSPGTALYLSFWYKKYEVSSRWAYMFGGAQVISSFGGVVAYGVASMDGIGGISGWRWLFILEGAASAVLGVLTWFLLPDYPQTSRFLTTREKEIVIGRLPPSGPSVAAKQMIMVEAIDTFKDWKMYALSFALMLTLITAYGIVYFIPSVIKAMGFLSTDAQLLTVPPILFASIWIIVVNWSSDSRQEKMFHGFACLLPAIVGYFLLATIQPKLTDYGRYGLLFLAVMSNALIPLIIGLSTITTKGTTRTAVRSAFTMACGNIGGAIGGQVYQLDDAPLYQRGHWINGIMLVAVLVLLVIAVVGIIYEGEYVGRKANLTVHERGGLELDGGKFLDVQNVLAAEA</sequence>
<evidence type="ECO:0000259" key="8">
    <source>
        <dbReference type="PROSITE" id="PS50850"/>
    </source>
</evidence>
<dbReference type="PANTHER" id="PTHR43791">
    <property type="entry name" value="PERMEASE-RELATED"/>
    <property type="match status" value="1"/>
</dbReference>
<evidence type="ECO:0000313" key="9">
    <source>
        <dbReference type="EMBL" id="KXS12850.1"/>
    </source>
</evidence>
<proteinExistence type="predicted"/>
<feature type="transmembrane region" description="Helical" evidence="7">
    <location>
        <begin position="463"/>
        <end position="485"/>
    </location>
</feature>
<feature type="transmembrane region" description="Helical" evidence="7">
    <location>
        <begin position="167"/>
        <end position="189"/>
    </location>
</feature>
<evidence type="ECO:0000313" key="10">
    <source>
        <dbReference type="Proteomes" id="UP000070544"/>
    </source>
</evidence>
<feature type="transmembrane region" description="Helical" evidence="7">
    <location>
        <begin position="400"/>
        <end position="420"/>
    </location>
</feature>
<dbReference type="GO" id="GO:0016020">
    <property type="term" value="C:membrane"/>
    <property type="evidence" value="ECO:0007669"/>
    <property type="project" value="UniProtKB-SubCell"/>
</dbReference>
<feature type="transmembrane region" description="Helical" evidence="7">
    <location>
        <begin position="368"/>
        <end position="388"/>
    </location>
</feature>
<dbReference type="PANTHER" id="PTHR43791:SF36">
    <property type="entry name" value="TRANSPORTER, PUTATIVE (AFU_ORTHOLOGUE AFUA_6G08340)-RELATED"/>
    <property type="match status" value="1"/>
</dbReference>
<evidence type="ECO:0000256" key="4">
    <source>
        <dbReference type="ARBA" id="ARBA00022989"/>
    </source>
</evidence>
<evidence type="ECO:0000256" key="6">
    <source>
        <dbReference type="SAM" id="MobiDB-lite"/>
    </source>
</evidence>
<feature type="transmembrane region" description="Helical" evidence="7">
    <location>
        <begin position="114"/>
        <end position="135"/>
    </location>
</feature>
<dbReference type="Gene3D" id="1.20.1250.20">
    <property type="entry name" value="MFS general substrate transporter like domains"/>
    <property type="match status" value="2"/>
</dbReference>
<dbReference type="EMBL" id="KQ965784">
    <property type="protein sequence ID" value="KXS12850.1"/>
    <property type="molecule type" value="Genomic_DNA"/>
</dbReference>
<evidence type="ECO:0000256" key="2">
    <source>
        <dbReference type="ARBA" id="ARBA00022448"/>
    </source>
</evidence>
<keyword evidence="4 7" id="KW-1133">Transmembrane helix</keyword>
<feature type="transmembrane region" description="Helical" evidence="7">
    <location>
        <begin position="432"/>
        <end position="451"/>
    </location>
</feature>
<dbReference type="Proteomes" id="UP000070544">
    <property type="component" value="Unassembled WGS sequence"/>
</dbReference>
<keyword evidence="2" id="KW-0813">Transport</keyword>
<evidence type="ECO:0000256" key="3">
    <source>
        <dbReference type="ARBA" id="ARBA00022692"/>
    </source>
</evidence>
<feature type="domain" description="Major facilitator superfamily (MFS) profile" evidence="8">
    <location>
        <begin position="73"/>
        <end position="522"/>
    </location>
</feature>
<dbReference type="SUPFAM" id="SSF103473">
    <property type="entry name" value="MFS general substrate transporter"/>
    <property type="match status" value="1"/>
</dbReference>
<dbReference type="STRING" id="1344416.A0A139A7T8"/>
<name>A0A139A7T8_GONPJ</name>
<reference evidence="9 10" key="1">
    <citation type="journal article" date="2015" name="Genome Biol. Evol.">
        <title>Phylogenomic analyses indicate that early fungi evolved digesting cell walls of algal ancestors of land plants.</title>
        <authorList>
            <person name="Chang Y."/>
            <person name="Wang S."/>
            <person name="Sekimoto S."/>
            <person name="Aerts A.L."/>
            <person name="Choi C."/>
            <person name="Clum A."/>
            <person name="LaButti K.M."/>
            <person name="Lindquist E.A."/>
            <person name="Yee Ngan C."/>
            <person name="Ohm R.A."/>
            <person name="Salamov A.A."/>
            <person name="Grigoriev I.V."/>
            <person name="Spatafora J.W."/>
            <person name="Berbee M.L."/>
        </authorList>
    </citation>
    <scope>NUCLEOTIDE SEQUENCE [LARGE SCALE GENOMIC DNA]</scope>
    <source>
        <strain evidence="9 10">JEL478</strain>
    </source>
</reference>
<keyword evidence="3 7" id="KW-0812">Transmembrane</keyword>
<dbReference type="PROSITE" id="PS50850">
    <property type="entry name" value="MFS"/>
    <property type="match status" value="1"/>
</dbReference>
<feature type="transmembrane region" description="Helical" evidence="7">
    <location>
        <begin position="305"/>
        <end position="329"/>
    </location>
</feature>
<feature type="transmembrane region" description="Helical" evidence="7">
    <location>
        <begin position="341"/>
        <end position="361"/>
    </location>
</feature>
<feature type="transmembrane region" description="Helical" evidence="7">
    <location>
        <begin position="201"/>
        <end position="222"/>
    </location>
</feature>
<keyword evidence="10" id="KW-1185">Reference proteome</keyword>
<feature type="compositionally biased region" description="Polar residues" evidence="6">
    <location>
        <begin position="8"/>
        <end position="25"/>
    </location>
</feature>
<protein>
    <submittedName>
        <fullName evidence="9">MFS general substrate transporter</fullName>
    </submittedName>
</protein>
<comment type="subcellular location">
    <subcellularLocation>
        <location evidence="1">Membrane</location>
        <topology evidence="1">Multi-pass membrane protein</topology>
    </subcellularLocation>
</comment>
<dbReference type="InterPro" id="IPR011701">
    <property type="entry name" value="MFS"/>
</dbReference>
<feature type="region of interest" description="Disordered" evidence="6">
    <location>
        <begin position="1"/>
        <end position="25"/>
    </location>
</feature>
<evidence type="ECO:0000256" key="5">
    <source>
        <dbReference type="ARBA" id="ARBA00023136"/>
    </source>
</evidence>
<feature type="transmembrane region" description="Helical" evidence="7">
    <location>
        <begin position="142"/>
        <end position="161"/>
    </location>
</feature>
<organism evidence="9 10">
    <name type="scientific">Gonapodya prolifera (strain JEL478)</name>
    <name type="common">Monoblepharis prolifera</name>
    <dbReference type="NCBI Taxonomy" id="1344416"/>
    <lineage>
        <taxon>Eukaryota</taxon>
        <taxon>Fungi</taxon>
        <taxon>Fungi incertae sedis</taxon>
        <taxon>Chytridiomycota</taxon>
        <taxon>Chytridiomycota incertae sedis</taxon>
        <taxon>Monoblepharidomycetes</taxon>
        <taxon>Monoblepharidales</taxon>
        <taxon>Gonapodyaceae</taxon>
        <taxon>Gonapodya</taxon>
    </lineage>
</organism>
<dbReference type="InterPro" id="IPR020846">
    <property type="entry name" value="MFS_dom"/>
</dbReference>
<dbReference type="InterPro" id="IPR036259">
    <property type="entry name" value="MFS_trans_sf"/>
</dbReference>
<dbReference type="GO" id="GO:0022857">
    <property type="term" value="F:transmembrane transporter activity"/>
    <property type="evidence" value="ECO:0007669"/>
    <property type="project" value="InterPro"/>
</dbReference>
<evidence type="ECO:0000256" key="1">
    <source>
        <dbReference type="ARBA" id="ARBA00004141"/>
    </source>
</evidence>
<dbReference type="OrthoDB" id="2985014at2759"/>